<dbReference type="EMBL" id="JANBPW010000693">
    <property type="protein sequence ID" value="KAJ1948568.1"/>
    <property type="molecule type" value="Genomic_DNA"/>
</dbReference>
<sequence length="653" mass="70715">MDVDRMVETYLPHLYAQSQMGQQVPTPTASPDSALAESDVVQVVPTVVHSLPAIGVEHDGGPAASKLRATASTMNMRAMFHRPPGEIAEPQLPARLGNRATPRDSIMVSRRALGRSAGWQVSRRRSEVEELISQANAVLDGSKRISGASQIRPPRSSLPVGSRWSQGSLASSRFSLPANRSSMAESLISSTPGSRTSSIRSLDPFSSDSNGLLSPADSYLTGMRSVSPASRIPSPTSGLRAPTPLLAALNRQQYRLESTRVESQVPSPLSARSVRSVRSVSHDGHLSSSSASLPHLGSSISSGLRAPSSLTTRLRESASLGQASAVSRTLISGIRPPQYSSESAVSHVRAAATSSVNSMSGLRQPSDLRKLRPVKSTSTSLRSMYTEESQRRATAEAATAAGRKPDVRTIFKPDMEFLTLRPVHTPDLVIRKFDPRMVERAMTPMLKTSVRLSAMSRGKMPNFDSDSELESESEATVSEMNSDTPVNDSTAKFSSTLPTIPGSPAVDSYRHQSDETLGVSASIEELLDAYRDDYIDSNVPSMAYLPDCDDVEVKMESRISDLGSPVLGPEKHAHRRFPTPKFLGLRRKQSQPSLIKPPSTSSVGRLSSSLIPRFSTSKQRQQQQQPSPQQQPSGIPAMRKTKSLWSLKSTWNR</sequence>
<accession>A0ACC1JDK2</accession>
<comment type="caution">
    <text evidence="1">The sequence shown here is derived from an EMBL/GenBank/DDBJ whole genome shotgun (WGS) entry which is preliminary data.</text>
</comment>
<evidence type="ECO:0000313" key="2">
    <source>
        <dbReference type="Proteomes" id="UP001150603"/>
    </source>
</evidence>
<gene>
    <name evidence="1" type="ORF">FBU59_001533</name>
</gene>
<keyword evidence="2" id="KW-1185">Reference proteome</keyword>
<dbReference type="Proteomes" id="UP001150603">
    <property type="component" value="Unassembled WGS sequence"/>
</dbReference>
<evidence type="ECO:0000313" key="1">
    <source>
        <dbReference type="EMBL" id="KAJ1948568.1"/>
    </source>
</evidence>
<protein>
    <submittedName>
        <fullName evidence="1">Uncharacterized protein</fullName>
    </submittedName>
</protein>
<proteinExistence type="predicted"/>
<reference evidence="1" key="1">
    <citation type="submission" date="2022-07" db="EMBL/GenBank/DDBJ databases">
        <title>Phylogenomic reconstructions and comparative analyses of Kickxellomycotina fungi.</title>
        <authorList>
            <person name="Reynolds N.K."/>
            <person name="Stajich J.E."/>
            <person name="Barry K."/>
            <person name="Grigoriev I.V."/>
            <person name="Crous P."/>
            <person name="Smith M.E."/>
        </authorList>
    </citation>
    <scope>NUCLEOTIDE SEQUENCE</scope>
    <source>
        <strain evidence="1">NRRL 5244</strain>
    </source>
</reference>
<name>A0ACC1JDK2_9FUNG</name>
<organism evidence="1 2">
    <name type="scientific">Linderina macrospora</name>
    <dbReference type="NCBI Taxonomy" id="4868"/>
    <lineage>
        <taxon>Eukaryota</taxon>
        <taxon>Fungi</taxon>
        <taxon>Fungi incertae sedis</taxon>
        <taxon>Zoopagomycota</taxon>
        <taxon>Kickxellomycotina</taxon>
        <taxon>Kickxellomycetes</taxon>
        <taxon>Kickxellales</taxon>
        <taxon>Kickxellaceae</taxon>
        <taxon>Linderina</taxon>
    </lineage>
</organism>